<feature type="signal peptide" evidence="1">
    <location>
        <begin position="1"/>
        <end position="19"/>
    </location>
</feature>
<evidence type="ECO:0000313" key="3">
    <source>
        <dbReference type="WBParaSite" id="EN70_2931"/>
    </source>
</evidence>
<dbReference type="AlphaFoldDB" id="A0A1I7VII6"/>
<evidence type="ECO:0000256" key="1">
    <source>
        <dbReference type="SAM" id="SignalP"/>
    </source>
</evidence>
<keyword evidence="1" id="KW-0732">Signal</keyword>
<dbReference type="Proteomes" id="UP000095285">
    <property type="component" value="Unassembled WGS sequence"/>
</dbReference>
<evidence type="ECO:0000313" key="2">
    <source>
        <dbReference type="Proteomes" id="UP000095285"/>
    </source>
</evidence>
<proteinExistence type="predicted"/>
<dbReference type="WBParaSite" id="EN70_2931">
    <property type="protein sequence ID" value="EN70_2931"/>
    <property type="gene ID" value="EN70_2931"/>
</dbReference>
<dbReference type="eggNOG" id="KOG1704">
    <property type="taxonomic scope" value="Eukaryota"/>
</dbReference>
<keyword evidence="2" id="KW-1185">Reference proteome</keyword>
<accession>A0A1I7VII6</accession>
<protein>
    <submittedName>
        <fullName evidence="3">B box-type domain-containing protein</fullName>
    </submittedName>
</protein>
<feature type="chain" id="PRO_5009310080" evidence="1">
    <location>
        <begin position="20"/>
        <end position="512"/>
    </location>
</feature>
<reference evidence="3" key="2">
    <citation type="submission" date="2016-11" db="UniProtKB">
        <authorList>
            <consortium name="WormBaseParasite"/>
        </authorList>
    </citation>
    <scope>IDENTIFICATION</scope>
</reference>
<organism evidence="2 3">
    <name type="scientific">Loa loa</name>
    <name type="common">Eye worm</name>
    <name type="synonym">Filaria loa</name>
    <dbReference type="NCBI Taxonomy" id="7209"/>
    <lineage>
        <taxon>Eukaryota</taxon>
        <taxon>Metazoa</taxon>
        <taxon>Ecdysozoa</taxon>
        <taxon>Nematoda</taxon>
        <taxon>Chromadorea</taxon>
        <taxon>Rhabditida</taxon>
        <taxon>Spirurina</taxon>
        <taxon>Spiruromorpha</taxon>
        <taxon>Filarioidea</taxon>
        <taxon>Onchocercidae</taxon>
        <taxon>Loa</taxon>
    </lineage>
</organism>
<sequence>MFVIGLDLILWCMKIVTDSHLNKKCTESSSTGSLNCGICLVSSRNERMIQKILSKQVKKYDVRSDIPMYNLWVTCRYRWVSSQFSSFIGTMKCSTLSSGLGCETTFYSLESLQRGPDFMQAWWDTSGVSCSTYSLTYIGFKRQLVGVFVMTSKLADCFKSSRLIPVPFGEYQSNNPDTPPIMVNFRSPDLWRTLPMEFKDGKERLFTDRTVICKLSKVCASKVENLEKLGQDLVIQLDNIKCDAMERLLFAVCPTIYSQYPIPPTVFDVGIICPVACSLQMDMVIKMCEKVLENDINSELTPIDLLVSSFSMAYKCQLKLTLQAKLFTNILECEYWKLKYSLVRKVESPCLRIFLWNFREIRRTTICSKKALKENCYVRRRKPWVGEGLDPPTKELFRLCIYNELIFSHVTITVQTKIYKSICNQCEENATHNMRTSGCLVRTVPEKLFLCQQCNKALCSNCEAKFCAAKLVEFLEDVHKAEKSPDMLMKLRSLVILNSSDHDAARALIDIH</sequence>
<dbReference type="STRING" id="7209.A0A1I7VII6"/>
<reference evidence="2" key="1">
    <citation type="submission" date="2012-04" db="EMBL/GenBank/DDBJ databases">
        <title>The Genome Sequence of Loa loa.</title>
        <authorList>
            <consortium name="The Broad Institute Genome Sequencing Platform"/>
            <consortium name="Broad Institute Genome Sequencing Center for Infectious Disease"/>
            <person name="Nutman T.B."/>
            <person name="Fink D.L."/>
            <person name="Russ C."/>
            <person name="Young S."/>
            <person name="Zeng Q."/>
            <person name="Gargeya S."/>
            <person name="Alvarado L."/>
            <person name="Berlin A."/>
            <person name="Chapman S.B."/>
            <person name="Chen Z."/>
            <person name="Freedman E."/>
            <person name="Gellesch M."/>
            <person name="Goldberg J."/>
            <person name="Griggs A."/>
            <person name="Gujja S."/>
            <person name="Heilman E.R."/>
            <person name="Heiman D."/>
            <person name="Howarth C."/>
            <person name="Mehta T."/>
            <person name="Neiman D."/>
            <person name="Pearson M."/>
            <person name="Roberts A."/>
            <person name="Saif S."/>
            <person name="Shea T."/>
            <person name="Shenoy N."/>
            <person name="Sisk P."/>
            <person name="Stolte C."/>
            <person name="Sykes S."/>
            <person name="White J."/>
            <person name="Yandava C."/>
            <person name="Haas B."/>
            <person name="Henn M.R."/>
            <person name="Nusbaum C."/>
            <person name="Birren B."/>
        </authorList>
    </citation>
    <scope>NUCLEOTIDE SEQUENCE [LARGE SCALE GENOMIC DNA]</scope>
</reference>
<name>A0A1I7VII6_LOALO</name>